<proteinExistence type="predicted"/>
<evidence type="ECO:0000256" key="1">
    <source>
        <dbReference type="SAM" id="Phobius"/>
    </source>
</evidence>
<protein>
    <submittedName>
        <fullName evidence="2">Uncharacterized protein</fullName>
    </submittedName>
</protein>
<organism evidence="2 3">
    <name type="scientific">Stephania cephalantha</name>
    <dbReference type="NCBI Taxonomy" id="152367"/>
    <lineage>
        <taxon>Eukaryota</taxon>
        <taxon>Viridiplantae</taxon>
        <taxon>Streptophyta</taxon>
        <taxon>Embryophyta</taxon>
        <taxon>Tracheophyta</taxon>
        <taxon>Spermatophyta</taxon>
        <taxon>Magnoliopsida</taxon>
        <taxon>Ranunculales</taxon>
        <taxon>Menispermaceae</taxon>
        <taxon>Menispermoideae</taxon>
        <taxon>Cissampelideae</taxon>
        <taxon>Stephania</taxon>
    </lineage>
</organism>
<dbReference type="EMBL" id="JBBNAG010000011">
    <property type="protein sequence ID" value="KAK9094789.1"/>
    <property type="molecule type" value="Genomic_DNA"/>
</dbReference>
<reference evidence="2 3" key="1">
    <citation type="submission" date="2024-01" db="EMBL/GenBank/DDBJ databases">
        <title>Genome assemblies of Stephania.</title>
        <authorList>
            <person name="Yang L."/>
        </authorList>
    </citation>
    <scope>NUCLEOTIDE SEQUENCE [LARGE SCALE GENOMIC DNA]</scope>
    <source>
        <strain evidence="2">JXDWG</strain>
        <tissue evidence="2">Leaf</tissue>
    </source>
</reference>
<keyword evidence="3" id="KW-1185">Reference proteome</keyword>
<gene>
    <name evidence="2" type="ORF">Scep_026258</name>
</gene>
<sequence>MCPSFSFVLLVIFTMVFPDLRFITVLHLFAFLFFISLSSLPLISLIRYISRSKKSRDCYSVCIYQGFSEQGNPGNVRAMTRLTNLRV</sequence>
<keyword evidence="1" id="KW-1133">Transmembrane helix</keyword>
<keyword evidence="1" id="KW-0812">Transmembrane</keyword>
<accession>A0AAP0EK75</accession>
<keyword evidence="1" id="KW-0472">Membrane</keyword>
<evidence type="ECO:0000313" key="2">
    <source>
        <dbReference type="EMBL" id="KAK9094789.1"/>
    </source>
</evidence>
<dbReference type="AlphaFoldDB" id="A0AAP0EK75"/>
<feature type="transmembrane region" description="Helical" evidence="1">
    <location>
        <begin position="28"/>
        <end position="46"/>
    </location>
</feature>
<dbReference type="Proteomes" id="UP001419268">
    <property type="component" value="Unassembled WGS sequence"/>
</dbReference>
<evidence type="ECO:0000313" key="3">
    <source>
        <dbReference type="Proteomes" id="UP001419268"/>
    </source>
</evidence>
<comment type="caution">
    <text evidence="2">The sequence shown here is derived from an EMBL/GenBank/DDBJ whole genome shotgun (WGS) entry which is preliminary data.</text>
</comment>
<name>A0AAP0EK75_9MAGN</name>